<dbReference type="EMBL" id="CAKXYY010000013">
    <property type="protein sequence ID" value="CAH2353846.1"/>
    <property type="molecule type" value="Genomic_DNA"/>
</dbReference>
<comment type="caution">
    <text evidence="1">The sequence shown here is derived from an EMBL/GenBank/DDBJ whole genome shotgun (WGS) entry which is preliminary data.</text>
</comment>
<dbReference type="InterPro" id="IPR052523">
    <property type="entry name" value="Trichothecene_AcTrans"/>
</dbReference>
<dbReference type="PANTHER" id="PTHR42791">
    <property type="entry name" value="GNAT FAMILY ACETYLTRANSFERASE"/>
    <property type="match status" value="1"/>
</dbReference>
<dbReference type="AlphaFoldDB" id="A0A9P0VYK1"/>
<proteinExistence type="predicted"/>
<protein>
    <recommendedName>
        <fullName evidence="3">N-acetyltransferase domain-containing protein</fullName>
    </recommendedName>
</protein>
<dbReference type="Gene3D" id="3.40.630.30">
    <property type="match status" value="1"/>
</dbReference>
<dbReference type="OrthoDB" id="3980293at2759"/>
<dbReference type="Proteomes" id="UP000837801">
    <property type="component" value="Unassembled WGS sequence"/>
</dbReference>
<reference evidence="1" key="1">
    <citation type="submission" date="2022-03" db="EMBL/GenBank/DDBJ databases">
        <authorList>
            <person name="Legras J.-L."/>
            <person name="Devillers H."/>
            <person name="Grondin C."/>
        </authorList>
    </citation>
    <scope>NUCLEOTIDE SEQUENCE</scope>
    <source>
        <strain evidence="1">CLIB 1423</strain>
    </source>
</reference>
<sequence length="210" mass="23879">MDYQRSRAIGVIERAFFNVPMCRYKLRVSHKLDETGTPLDFDTHFKDSTIKRVTQLVDAGGIILQFQDFAAVAIWFPPGVKPPAGDSEGTPSYVDYYSKSTAIKKKNHEKLGNEYWYLNTIARDPDITYGHEGIRSSGVVGPLIRSILWQASQNNIPAVLEAISDRARDIYLHYGFEVVDTFELGQGEEIYTVYLMIHNKTAEEYEESSK</sequence>
<gene>
    <name evidence="1" type="ORF">CLIB1423_13S00122</name>
</gene>
<evidence type="ECO:0000313" key="2">
    <source>
        <dbReference type="Proteomes" id="UP000837801"/>
    </source>
</evidence>
<dbReference type="PANTHER" id="PTHR42791:SF1">
    <property type="entry name" value="N-ACETYLTRANSFERASE DOMAIN-CONTAINING PROTEIN"/>
    <property type="match status" value="1"/>
</dbReference>
<organism evidence="1 2">
    <name type="scientific">[Candida] railenensis</name>
    <dbReference type="NCBI Taxonomy" id="45579"/>
    <lineage>
        <taxon>Eukaryota</taxon>
        <taxon>Fungi</taxon>
        <taxon>Dikarya</taxon>
        <taxon>Ascomycota</taxon>
        <taxon>Saccharomycotina</taxon>
        <taxon>Pichiomycetes</taxon>
        <taxon>Debaryomycetaceae</taxon>
        <taxon>Kurtzmaniella</taxon>
    </lineage>
</organism>
<name>A0A9P0VYK1_9ASCO</name>
<accession>A0A9P0VYK1</accession>
<keyword evidence="2" id="KW-1185">Reference proteome</keyword>
<evidence type="ECO:0000313" key="1">
    <source>
        <dbReference type="EMBL" id="CAH2353846.1"/>
    </source>
</evidence>
<evidence type="ECO:0008006" key="3">
    <source>
        <dbReference type="Google" id="ProtNLM"/>
    </source>
</evidence>